<gene>
    <name evidence="2" type="ORF">A3K87_04450</name>
</gene>
<evidence type="ECO:0000313" key="3">
    <source>
        <dbReference type="Proteomes" id="UP000077852"/>
    </source>
</evidence>
<evidence type="ECO:0000256" key="1">
    <source>
        <dbReference type="SAM" id="SignalP"/>
    </source>
</evidence>
<protein>
    <recommendedName>
        <fullName evidence="4">Lysozyme</fullName>
    </recommendedName>
</protein>
<sequence length="180" mass="18748">MTWLKSLPYLIAAALLAAWTGLACHFSAEAAGNTVRLEWQAERVANARAAVDAFTRTLAAQWQMTDTLAARDAAHAKEIQRVQGERALLERQLSTGAVRVSVPARIATCPAASPAGASAAGQPEEARAELDPAFASALAGITADGDAGIVDLNACIDRYNEVRARINALTLPGGASAQTP</sequence>
<name>A0AA91DGP3_VARPD</name>
<keyword evidence="1" id="KW-0732">Signal</keyword>
<comment type="caution">
    <text evidence="2">The sequence shown here is derived from an EMBL/GenBank/DDBJ whole genome shotgun (WGS) entry which is preliminary data.</text>
</comment>
<feature type="signal peptide" evidence="1">
    <location>
        <begin position="1"/>
        <end position="30"/>
    </location>
</feature>
<evidence type="ECO:0000313" key="2">
    <source>
        <dbReference type="EMBL" id="OAK55052.1"/>
    </source>
</evidence>
<evidence type="ECO:0008006" key="4">
    <source>
        <dbReference type="Google" id="ProtNLM"/>
    </source>
</evidence>
<reference evidence="2 3" key="1">
    <citation type="submission" date="2016-03" db="EMBL/GenBank/DDBJ databases">
        <title>Genome sequence of Variovorax paradoxus KB5.</title>
        <authorList>
            <person name="Jeong H."/>
            <person name="Hong C.E."/>
            <person name="Jo S.H."/>
            <person name="Park J.M."/>
        </authorList>
    </citation>
    <scope>NUCLEOTIDE SEQUENCE [LARGE SCALE GENOMIC DNA]</scope>
    <source>
        <strain evidence="2 3">KB5</strain>
    </source>
</reference>
<accession>A0AA91DGP3</accession>
<organism evidence="2 3">
    <name type="scientific">Variovorax paradoxus</name>
    <dbReference type="NCBI Taxonomy" id="34073"/>
    <lineage>
        <taxon>Bacteria</taxon>
        <taxon>Pseudomonadati</taxon>
        <taxon>Pseudomonadota</taxon>
        <taxon>Betaproteobacteria</taxon>
        <taxon>Burkholderiales</taxon>
        <taxon>Comamonadaceae</taxon>
        <taxon>Variovorax</taxon>
    </lineage>
</organism>
<dbReference type="PROSITE" id="PS51257">
    <property type="entry name" value="PROKAR_LIPOPROTEIN"/>
    <property type="match status" value="1"/>
</dbReference>
<dbReference type="RefSeq" id="WP_081271649.1">
    <property type="nucleotide sequence ID" value="NZ_LVHG01000106.1"/>
</dbReference>
<proteinExistence type="predicted"/>
<dbReference type="Proteomes" id="UP000077852">
    <property type="component" value="Unassembled WGS sequence"/>
</dbReference>
<dbReference type="AlphaFoldDB" id="A0AA91DGP3"/>
<feature type="chain" id="PRO_5041727360" description="Lysozyme" evidence="1">
    <location>
        <begin position="31"/>
        <end position="180"/>
    </location>
</feature>
<dbReference type="EMBL" id="LVHG01000106">
    <property type="protein sequence ID" value="OAK55052.1"/>
    <property type="molecule type" value="Genomic_DNA"/>
</dbReference>